<evidence type="ECO:0000313" key="2">
    <source>
        <dbReference type="Proteomes" id="UP000187412"/>
    </source>
</evidence>
<comment type="caution">
    <text evidence="1">The sequence shown here is derived from an EMBL/GenBank/DDBJ whole genome shotgun (WGS) entry which is preliminary data.</text>
</comment>
<protein>
    <submittedName>
        <fullName evidence="1">Uncharacterized protein</fullName>
    </submittedName>
</protein>
<dbReference type="RefSeq" id="WP_076110870.1">
    <property type="nucleotide sequence ID" value="NZ_MPTB01000014.1"/>
</dbReference>
<sequence length="239" mass="27223">MTQKLAVIVIHGLGKQHKDFASAFIKDLHKTFSRLSGEKNPEARIVIKPVWWASVFADREEKLKQKLVGAPYNLRYTELREFMIHYLTDAVAYQPVEGGDQNYEAVHRTISKQLNQLCTEAGTDAPLCVISHSLRYTTFDKPIQVPSEGFSAKYPDIPGEWINFYDKDDVLGYPLKSVHPEYDKAVSEDRDVNVGTLIDSWNPLCHNRYLTSSKVITPIAEGLHKLWQQVNVNALTVHK</sequence>
<evidence type="ECO:0000313" key="1">
    <source>
        <dbReference type="EMBL" id="OMD47790.1"/>
    </source>
</evidence>
<gene>
    <name evidence="1" type="ORF">BSK56_12820</name>
</gene>
<proteinExistence type="predicted"/>
<accession>A0ABX3HBN1</accession>
<dbReference type="EMBL" id="MPTB01000014">
    <property type="protein sequence ID" value="OMD47790.1"/>
    <property type="molecule type" value="Genomic_DNA"/>
</dbReference>
<reference evidence="1 2" key="1">
    <citation type="submission" date="2016-10" db="EMBL/GenBank/DDBJ databases">
        <title>Paenibacillus species isolates.</title>
        <authorList>
            <person name="Beno S.M."/>
        </authorList>
    </citation>
    <scope>NUCLEOTIDE SEQUENCE [LARGE SCALE GENOMIC DNA]</scope>
    <source>
        <strain evidence="1 2">FSL H7-0744</strain>
    </source>
</reference>
<keyword evidence="2" id="KW-1185">Reference proteome</keyword>
<organism evidence="1 2">
    <name type="scientific">Paenibacillus borealis</name>
    <dbReference type="NCBI Taxonomy" id="160799"/>
    <lineage>
        <taxon>Bacteria</taxon>
        <taxon>Bacillati</taxon>
        <taxon>Bacillota</taxon>
        <taxon>Bacilli</taxon>
        <taxon>Bacillales</taxon>
        <taxon>Paenibacillaceae</taxon>
        <taxon>Paenibacillus</taxon>
    </lineage>
</organism>
<name>A0ABX3HBN1_PAEBO</name>
<dbReference type="Proteomes" id="UP000187412">
    <property type="component" value="Unassembled WGS sequence"/>
</dbReference>